<organism evidence="2 3">
    <name type="scientific">Nakamurella alba</name>
    <dbReference type="NCBI Taxonomy" id="2665158"/>
    <lineage>
        <taxon>Bacteria</taxon>
        <taxon>Bacillati</taxon>
        <taxon>Actinomycetota</taxon>
        <taxon>Actinomycetes</taxon>
        <taxon>Nakamurellales</taxon>
        <taxon>Nakamurellaceae</taxon>
        <taxon>Nakamurella</taxon>
    </lineage>
</organism>
<name>A0A7K1FP18_9ACTN</name>
<proteinExistence type="predicted"/>
<sequence>MDAITITLAVLGAMAGVFAAADSATRRPDAFTAADKQTKSVWVGITVACAVVMVFGALQPYSLFGPPSLLWLAALVGNLVYLLDVRPKLKEVQRGNRW</sequence>
<feature type="transmembrane region" description="Helical" evidence="1">
    <location>
        <begin position="6"/>
        <end position="21"/>
    </location>
</feature>
<keyword evidence="3" id="KW-1185">Reference proteome</keyword>
<comment type="caution">
    <text evidence="2">The sequence shown here is derived from an EMBL/GenBank/DDBJ whole genome shotgun (WGS) entry which is preliminary data.</text>
</comment>
<keyword evidence="1" id="KW-0472">Membrane</keyword>
<evidence type="ECO:0000256" key="1">
    <source>
        <dbReference type="SAM" id="Phobius"/>
    </source>
</evidence>
<evidence type="ECO:0000313" key="3">
    <source>
        <dbReference type="Proteomes" id="UP000460221"/>
    </source>
</evidence>
<keyword evidence="1" id="KW-1133">Transmembrane helix</keyword>
<dbReference type="InterPro" id="IPR019662">
    <property type="entry name" value="DUF2516"/>
</dbReference>
<reference evidence="2 3" key="1">
    <citation type="submission" date="2019-11" db="EMBL/GenBank/DDBJ databases">
        <authorList>
            <person name="Jiang L.-Q."/>
        </authorList>
    </citation>
    <scope>NUCLEOTIDE SEQUENCE [LARGE SCALE GENOMIC DNA]</scope>
    <source>
        <strain evidence="2 3">YIM 132087</strain>
    </source>
</reference>
<dbReference type="Proteomes" id="UP000460221">
    <property type="component" value="Unassembled WGS sequence"/>
</dbReference>
<feature type="transmembrane region" description="Helical" evidence="1">
    <location>
        <begin position="41"/>
        <end position="62"/>
    </location>
</feature>
<protein>
    <submittedName>
        <fullName evidence="2">DUF2516 family protein</fullName>
    </submittedName>
</protein>
<keyword evidence="1" id="KW-0812">Transmembrane</keyword>
<accession>A0A7K1FP18</accession>
<dbReference type="AlphaFoldDB" id="A0A7K1FP18"/>
<evidence type="ECO:0000313" key="2">
    <source>
        <dbReference type="EMBL" id="MTD14544.1"/>
    </source>
</evidence>
<dbReference type="EMBL" id="WLYK01000003">
    <property type="protein sequence ID" value="MTD14544.1"/>
    <property type="molecule type" value="Genomic_DNA"/>
</dbReference>
<gene>
    <name evidence="2" type="ORF">GIS00_11365</name>
</gene>
<dbReference type="Pfam" id="PF10724">
    <property type="entry name" value="DUF2516"/>
    <property type="match status" value="1"/>
</dbReference>
<feature type="transmembrane region" description="Helical" evidence="1">
    <location>
        <begin position="68"/>
        <end position="85"/>
    </location>
</feature>